<comment type="caution">
    <text evidence="4">The sequence shown here is derived from an EMBL/GenBank/DDBJ whole genome shotgun (WGS) entry which is preliminary data.</text>
</comment>
<evidence type="ECO:0000313" key="4">
    <source>
        <dbReference type="EMBL" id="KAK4804501.1"/>
    </source>
</evidence>
<evidence type="ECO:0000256" key="2">
    <source>
        <dbReference type="SAM" id="MobiDB-lite"/>
    </source>
</evidence>
<name>A0AAN7N416_TRANT</name>
<keyword evidence="5" id="KW-1185">Reference proteome</keyword>
<dbReference type="AlphaFoldDB" id="A0AAN7N416"/>
<dbReference type="PROSITE" id="PS01047">
    <property type="entry name" value="HMA_1"/>
    <property type="match status" value="1"/>
</dbReference>
<proteinExistence type="predicted"/>
<feature type="domain" description="HMA" evidence="3">
    <location>
        <begin position="127"/>
        <end position="201"/>
    </location>
</feature>
<feature type="region of interest" description="Disordered" evidence="2">
    <location>
        <begin position="51"/>
        <end position="119"/>
    </location>
</feature>
<dbReference type="EMBL" id="JAXQNO010000001">
    <property type="protein sequence ID" value="KAK4804501.1"/>
    <property type="molecule type" value="Genomic_DNA"/>
</dbReference>
<dbReference type="InterPro" id="IPR017969">
    <property type="entry name" value="Heavy-metal-associated_CS"/>
</dbReference>
<dbReference type="InterPro" id="IPR036163">
    <property type="entry name" value="HMA_dom_sf"/>
</dbReference>
<evidence type="ECO:0000313" key="5">
    <source>
        <dbReference type="Proteomes" id="UP001346149"/>
    </source>
</evidence>
<evidence type="ECO:0000256" key="1">
    <source>
        <dbReference type="ARBA" id="ARBA00022723"/>
    </source>
</evidence>
<dbReference type="InterPro" id="IPR006121">
    <property type="entry name" value="HMA_dom"/>
</dbReference>
<dbReference type="CDD" id="cd00371">
    <property type="entry name" value="HMA"/>
    <property type="match status" value="1"/>
</dbReference>
<reference evidence="4 5" key="1">
    <citation type="journal article" date="2023" name="Hortic Res">
        <title>Pangenome of water caltrop reveals structural variations and asymmetric subgenome divergence after allopolyploidization.</title>
        <authorList>
            <person name="Zhang X."/>
            <person name="Chen Y."/>
            <person name="Wang L."/>
            <person name="Yuan Y."/>
            <person name="Fang M."/>
            <person name="Shi L."/>
            <person name="Lu R."/>
            <person name="Comes H.P."/>
            <person name="Ma Y."/>
            <person name="Chen Y."/>
            <person name="Huang G."/>
            <person name="Zhou Y."/>
            <person name="Zheng Z."/>
            <person name="Qiu Y."/>
        </authorList>
    </citation>
    <scope>NUCLEOTIDE SEQUENCE [LARGE SCALE GENOMIC DNA]</scope>
    <source>
        <strain evidence="4">F231</strain>
    </source>
</reference>
<dbReference type="Proteomes" id="UP001346149">
    <property type="component" value="Unassembled WGS sequence"/>
</dbReference>
<protein>
    <recommendedName>
        <fullName evidence="3">HMA domain-containing protein</fullName>
    </recommendedName>
</protein>
<dbReference type="PROSITE" id="PS50846">
    <property type="entry name" value="HMA_2"/>
    <property type="match status" value="1"/>
</dbReference>
<accession>A0AAN7N416</accession>
<keyword evidence="1" id="KW-0479">Metal-binding</keyword>
<dbReference type="FunFam" id="3.30.70.100:FF:000047">
    <property type="entry name" value="Copper-transporting ATPase PAA1, chloroplastic"/>
    <property type="match status" value="1"/>
</dbReference>
<dbReference type="Pfam" id="PF00403">
    <property type="entry name" value="HMA"/>
    <property type="match status" value="1"/>
</dbReference>
<evidence type="ECO:0000259" key="3">
    <source>
        <dbReference type="PROSITE" id="PS50846"/>
    </source>
</evidence>
<feature type="compositionally biased region" description="Low complexity" evidence="2">
    <location>
        <begin position="83"/>
        <end position="96"/>
    </location>
</feature>
<dbReference type="GO" id="GO:0046872">
    <property type="term" value="F:metal ion binding"/>
    <property type="evidence" value="ECO:0007669"/>
    <property type="project" value="UniProtKB-KW"/>
</dbReference>
<organism evidence="4 5">
    <name type="scientific">Trapa natans</name>
    <name type="common">Water chestnut</name>
    <dbReference type="NCBI Taxonomy" id="22666"/>
    <lineage>
        <taxon>Eukaryota</taxon>
        <taxon>Viridiplantae</taxon>
        <taxon>Streptophyta</taxon>
        <taxon>Embryophyta</taxon>
        <taxon>Tracheophyta</taxon>
        <taxon>Spermatophyta</taxon>
        <taxon>Magnoliopsida</taxon>
        <taxon>eudicotyledons</taxon>
        <taxon>Gunneridae</taxon>
        <taxon>Pentapetalae</taxon>
        <taxon>rosids</taxon>
        <taxon>malvids</taxon>
        <taxon>Myrtales</taxon>
        <taxon>Lythraceae</taxon>
        <taxon>Trapa</taxon>
    </lineage>
</organism>
<sequence>MELTIFKTPVSTSTLNPRLHLRISVPLPQVLSLLGSRIIDCRFSCIHNTGSRGPSLASVPAPPPSPSSYSLRTRGTPALSWKGSRCSPSSNSPSVSAGGGSVGSASGDAESNTVDASAEEASSLPSDVIVLNVGGMMCAGCASSVKKILESQPQVSSATVDLTAETATVWPVSEAKSVPNWQNEVGEALAKHLTNCSFTSTLRGDLLVS</sequence>
<gene>
    <name evidence="4" type="ORF">SAY86_004318</name>
</gene>
<dbReference type="Gene3D" id="3.30.70.100">
    <property type="match status" value="1"/>
</dbReference>
<dbReference type="SUPFAM" id="SSF55008">
    <property type="entry name" value="HMA, heavy metal-associated domain"/>
    <property type="match status" value="1"/>
</dbReference>